<dbReference type="SUPFAM" id="SSF46785">
    <property type="entry name" value="Winged helix' DNA-binding domain"/>
    <property type="match status" value="1"/>
</dbReference>
<dbReference type="SMART" id="SM00345">
    <property type="entry name" value="HTH_GNTR"/>
    <property type="match status" value="1"/>
</dbReference>
<feature type="compositionally biased region" description="Basic and acidic residues" evidence="4">
    <location>
        <begin position="1"/>
        <end position="11"/>
    </location>
</feature>
<reference evidence="6" key="1">
    <citation type="journal article" date="2014" name="Int. J. Syst. Evol. Microbiol.">
        <title>Complete genome sequence of Corynebacterium casei LMG S-19264T (=DSM 44701T), isolated from a smear-ripened cheese.</title>
        <authorList>
            <consortium name="US DOE Joint Genome Institute (JGI-PGF)"/>
            <person name="Walter F."/>
            <person name="Albersmeier A."/>
            <person name="Kalinowski J."/>
            <person name="Ruckert C."/>
        </authorList>
    </citation>
    <scope>NUCLEOTIDE SEQUENCE</scope>
    <source>
        <strain evidence="6">CGMCC 1.12785</strain>
    </source>
</reference>
<dbReference type="PRINTS" id="PR00035">
    <property type="entry name" value="HTHGNTR"/>
</dbReference>
<evidence type="ECO:0000313" key="6">
    <source>
        <dbReference type="EMBL" id="GGA25416.1"/>
    </source>
</evidence>
<dbReference type="AlphaFoldDB" id="A0A8J2U0P4"/>
<evidence type="ECO:0000256" key="2">
    <source>
        <dbReference type="ARBA" id="ARBA00023125"/>
    </source>
</evidence>
<comment type="caution">
    <text evidence="6">The sequence shown here is derived from an EMBL/GenBank/DDBJ whole genome shotgun (WGS) entry which is preliminary data.</text>
</comment>
<sequence>MGERDGGRESTSRTATARSPAHGSGAPEQAELPPFEPERESASALHAQIEEWLSELIESGRLKTDTRLPNERALAQQLQISRMTLRQALQTLESRGLIRRAPGRHGGAFIAAPPIAVDLTGLPGLALQIQQSDHRPGSLVRTARTQPAGHRAAAALGLNADDQVCFVDRIRLADEQPVAIERSSFPAALLPGFLEQDLEGSLYKVLSGYGLAPATAEEQLVPVLAGSDADALGVSASRPLLLRIRVARAKDGTPVEYSRDLFRTDRARVVVTSRLTEA</sequence>
<dbReference type="InterPro" id="IPR000524">
    <property type="entry name" value="Tscrpt_reg_HTH_GntR"/>
</dbReference>
<dbReference type="PANTHER" id="PTHR44846:SF1">
    <property type="entry name" value="MANNOSYL-D-GLYCERATE TRANSPORT_METABOLISM SYSTEM REPRESSOR MNGR-RELATED"/>
    <property type="match status" value="1"/>
</dbReference>
<reference evidence="6" key="2">
    <citation type="submission" date="2020-09" db="EMBL/GenBank/DDBJ databases">
        <authorList>
            <person name="Sun Q."/>
            <person name="Zhou Y."/>
        </authorList>
    </citation>
    <scope>NUCLEOTIDE SEQUENCE</scope>
    <source>
        <strain evidence="6">CGMCC 1.12785</strain>
    </source>
</reference>
<evidence type="ECO:0000259" key="5">
    <source>
        <dbReference type="PROSITE" id="PS50949"/>
    </source>
</evidence>
<protein>
    <submittedName>
        <fullName evidence="6">HTH-type transcriptional repressor YvoA</fullName>
    </submittedName>
</protein>
<dbReference type="GO" id="GO:0045892">
    <property type="term" value="P:negative regulation of DNA-templated transcription"/>
    <property type="evidence" value="ECO:0007669"/>
    <property type="project" value="TreeGrafter"/>
</dbReference>
<keyword evidence="7" id="KW-1185">Reference proteome</keyword>
<dbReference type="GO" id="GO:0003700">
    <property type="term" value="F:DNA-binding transcription factor activity"/>
    <property type="evidence" value="ECO:0007669"/>
    <property type="project" value="InterPro"/>
</dbReference>
<dbReference type="InterPro" id="IPR011663">
    <property type="entry name" value="UTRA"/>
</dbReference>
<feature type="domain" description="HTH gntR-type" evidence="5">
    <location>
        <begin position="43"/>
        <end position="113"/>
    </location>
</feature>
<dbReference type="InterPro" id="IPR036390">
    <property type="entry name" value="WH_DNA-bd_sf"/>
</dbReference>
<keyword evidence="3" id="KW-0804">Transcription</keyword>
<keyword evidence="1" id="KW-0805">Transcription regulation</keyword>
<dbReference type="Proteomes" id="UP000616114">
    <property type="component" value="Unassembled WGS sequence"/>
</dbReference>
<dbReference type="SMART" id="SM00866">
    <property type="entry name" value="UTRA"/>
    <property type="match status" value="1"/>
</dbReference>
<gene>
    <name evidence="6" type="primary">yvoA</name>
    <name evidence="6" type="ORF">GCM10011333_30530</name>
</gene>
<keyword evidence="2" id="KW-0238">DNA-binding</keyword>
<evidence type="ECO:0000256" key="4">
    <source>
        <dbReference type="SAM" id="MobiDB-lite"/>
    </source>
</evidence>
<proteinExistence type="predicted"/>
<dbReference type="EMBL" id="BMFY01000016">
    <property type="protein sequence ID" value="GGA25416.1"/>
    <property type="molecule type" value="Genomic_DNA"/>
</dbReference>
<organism evidence="6 7">
    <name type="scientific">Sediminivirga luteola</name>
    <dbReference type="NCBI Taxonomy" id="1774748"/>
    <lineage>
        <taxon>Bacteria</taxon>
        <taxon>Bacillati</taxon>
        <taxon>Actinomycetota</taxon>
        <taxon>Actinomycetes</taxon>
        <taxon>Micrococcales</taxon>
        <taxon>Brevibacteriaceae</taxon>
        <taxon>Sediminivirga</taxon>
    </lineage>
</organism>
<dbReference type="PANTHER" id="PTHR44846">
    <property type="entry name" value="MANNOSYL-D-GLYCERATE TRANSPORT/METABOLISM SYSTEM REPRESSOR MNGR-RELATED"/>
    <property type="match status" value="1"/>
</dbReference>
<name>A0A8J2U0P4_9MICO</name>
<dbReference type="RefSeq" id="WP_188551764.1">
    <property type="nucleotide sequence ID" value="NZ_BMFY01000016.1"/>
</dbReference>
<dbReference type="PROSITE" id="PS50949">
    <property type="entry name" value="HTH_GNTR"/>
    <property type="match status" value="1"/>
</dbReference>
<dbReference type="InterPro" id="IPR050679">
    <property type="entry name" value="Bact_HTH_transcr_reg"/>
</dbReference>
<evidence type="ECO:0000313" key="7">
    <source>
        <dbReference type="Proteomes" id="UP000616114"/>
    </source>
</evidence>
<feature type="region of interest" description="Disordered" evidence="4">
    <location>
        <begin position="1"/>
        <end position="44"/>
    </location>
</feature>
<dbReference type="InterPro" id="IPR036388">
    <property type="entry name" value="WH-like_DNA-bd_sf"/>
</dbReference>
<dbReference type="Pfam" id="PF00392">
    <property type="entry name" value="GntR"/>
    <property type="match status" value="1"/>
</dbReference>
<evidence type="ECO:0000256" key="1">
    <source>
        <dbReference type="ARBA" id="ARBA00023015"/>
    </source>
</evidence>
<dbReference type="CDD" id="cd07377">
    <property type="entry name" value="WHTH_GntR"/>
    <property type="match status" value="1"/>
</dbReference>
<evidence type="ECO:0000256" key="3">
    <source>
        <dbReference type="ARBA" id="ARBA00023163"/>
    </source>
</evidence>
<dbReference type="GO" id="GO:0003677">
    <property type="term" value="F:DNA binding"/>
    <property type="evidence" value="ECO:0007669"/>
    <property type="project" value="UniProtKB-KW"/>
</dbReference>
<dbReference type="Gene3D" id="3.40.1410.10">
    <property type="entry name" value="Chorismate lyase-like"/>
    <property type="match status" value="1"/>
</dbReference>
<dbReference type="Gene3D" id="1.10.10.10">
    <property type="entry name" value="Winged helix-like DNA-binding domain superfamily/Winged helix DNA-binding domain"/>
    <property type="match status" value="1"/>
</dbReference>
<dbReference type="SUPFAM" id="SSF64288">
    <property type="entry name" value="Chorismate lyase-like"/>
    <property type="match status" value="1"/>
</dbReference>
<accession>A0A8J2U0P4</accession>
<dbReference type="InterPro" id="IPR028978">
    <property type="entry name" value="Chorismate_lyase_/UTRA_dom_sf"/>
</dbReference>
<dbReference type="Pfam" id="PF07702">
    <property type="entry name" value="UTRA"/>
    <property type="match status" value="1"/>
</dbReference>